<keyword evidence="2 4" id="KW-0436">Ligase</keyword>
<evidence type="ECO:0000313" key="5">
    <source>
        <dbReference type="Proteomes" id="UP001174909"/>
    </source>
</evidence>
<dbReference type="GO" id="GO:0006631">
    <property type="term" value="P:fatty acid metabolic process"/>
    <property type="evidence" value="ECO:0007669"/>
    <property type="project" value="TreeGrafter"/>
</dbReference>
<keyword evidence="5" id="KW-1185">Reference proteome</keyword>
<dbReference type="PANTHER" id="PTHR43201">
    <property type="entry name" value="ACYL-COA SYNTHETASE"/>
    <property type="match status" value="1"/>
</dbReference>
<dbReference type="InterPro" id="IPR025110">
    <property type="entry name" value="AMP-bd_C"/>
</dbReference>
<evidence type="ECO:0000256" key="1">
    <source>
        <dbReference type="ARBA" id="ARBA00006432"/>
    </source>
</evidence>
<comment type="similarity">
    <text evidence="1">Belongs to the ATP-dependent AMP-binding enzyme family.</text>
</comment>
<dbReference type="Gene3D" id="3.30.300.30">
    <property type="match status" value="1"/>
</dbReference>
<dbReference type="Proteomes" id="UP001174909">
    <property type="component" value="Unassembled WGS sequence"/>
</dbReference>
<evidence type="ECO:0000256" key="2">
    <source>
        <dbReference type="ARBA" id="ARBA00022598"/>
    </source>
</evidence>
<dbReference type="AlphaFoldDB" id="A0AA35XI97"/>
<name>A0AA35XI97_GEOBA</name>
<feature type="domain" description="AMP-binding enzyme C-terminal" evidence="3">
    <location>
        <begin position="6"/>
        <end position="80"/>
    </location>
</feature>
<dbReference type="PANTHER" id="PTHR43201:SF5">
    <property type="entry name" value="MEDIUM-CHAIN ACYL-COA LIGASE ACSF2, MITOCHONDRIAL"/>
    <property type="match status" value="1"/>
</dbReference>
<dbReference type="EMBL" id="CASHTH010004021">
    <property type="protein sequence ID" value="CAI8052540.1"/>
    <property type="molecule type" value="Genomic_DNA"/>
</dbReference>
<dbReference type="SUPFAM" id="SSF56801">
    <property type="entry name" value="Acetyl-CoA synthetase-like"/>
    <property type="match status" value="1"/>
</dbReference>
<reference evidence="4" key="1">
    <citation type="submission" date="2023-03" db="EMBL/GenBank/DDBJ databases">
        <authorList>
            <person name="Steffen K."/>
            <person name="Cardenas P."/>
        </authorList>
    </citation>
    <scope>NUCLEOTIDE SEQUENCE</scope>
</reference>
<dbReference type="GO" id="GO:0031956">
    <property type="term" value="F:medium-chain fatty acid-CoA ligase activity"/>
    <property type="evidence" value="ECO:0007669"/>
    <property type="project" value="TreeGrafter"/>
</dbReference>
<protein>
    <submittedName>
        <fullName evidence="4">3-[(3aS,4S,7aS)-7a-methyl-1,5-dioxo-octahydro-1H-inden-4-yl]propanoyl:CoA ligase</fullName>
    </submittedName>
</protein>
<accession>A0AA35XI97</accession>
<sequence>MISPEEVELTLAEHPGVAESAVIGVEDLEWGEEVRAVVVAADRGVTEQDLIDFCRDRLAGFKRPRSVVFVDELPRNVMGKVLKRDLREEFGHPVVNS</sequence>
<gene>
    <name evidence="4" type="ORF">GBAR_LOCUS28719</name>
</gene>
<organism evidence="4 5">
    <name type="scientific">Geodia barretti</name>
    <name type="common">Barrett's horny sponge</name>
    <dbReference type="NCBI Taxonomy" id="519541"/>
    <lineage>
        <taxon>Eukaryota</taxon>
        <taxon>Metazoa</taxon>
        <taxon>Porifera</taxon>
        <taxon>Demospongiae</taxon>
        <taxon>Heteroscleromorpha</taxon>
        <taxon>Tetractinellida</taxon>
        <taxon>Astrophorina</taxon>
        <taxon>Geodiidae</taxon>
        <taxon>Geodia</taxon>
    </lineage>
</organism>
<proteinExistence type="inferred from homology"/>
<comment type="caution">
    <text evidence="4">The sequence shown here is derived from an EMBL/GenBank/DDBJ whole genome shotgun (WGS) entry which is preliminary data.</text>
</comment>
<evidence type="ECO:0000259" key="3">
    <source>
        <dbReference type="Pfam" id="PF13193"/>
    </source>
</evidence>
<dbReference type="InterPro" id="IPR045851">
    <property type="entry name" value="AMP-bd_C_sf"/>
</dbReference>
<dbReference type="Pfam" id="PF13193">
    <property type="entry name" value="AMP-binding_C"/>
    <property type="match status" value="1"/>
</dbReference>
<evidence type="ECO:0000313" key="4">
    <source>
        <dbReference type="EMBL" id="CAI8052540.1"/>
    </source>
</evidence>